<proteinExistence type="predicted"/>
<evidence type="ECO:0000256" key="1">
    <source>
        <dbReference type="SAM" id="MobiDB-lite"/>
    </source>
</evidence>
<dbReference type="Proteomes" id="UP000215043">
    <property type="component" value="Chromosome"/>
</dbReference>
<dbReference type="AlphaFoldDB" id="A0A223RWC6"/>
<reference evidence="2 3" key="1">
    <citation type="submission" date="2017-08" db="EMBL/GenBank/DDBJ databases">
        <title>The complete genome sequence of moderately halophilic actinomycete Actinopolyspora erythraea YIM 90600, the producer of novel erythromycin, novel actinopolysporins A-C and tubercidin.</title>
        <authorList>
            <person name="Yin M."/>
            <person name="Tang S."/>
        </authorList>
    </citation>
    <scope>NUCLEOTIDE SEQUENCE [LARGE SCALE GENOMIC DNA]</scope>
    <source>
        <strain evidence="2 3">YIM 90600</strain>
    </source>
</reference>
<feature type="region of interest" description="Disordered" evidence="1">
    <location>
        <begin position="1"/>
        <end position="25"/>
    </location>
</feature>
<name>A0A223RWC6_9ACTN</name>
<dbReference type="KEGG" id="aey:CDG81_19405"/>
<evidence type="ECO:0000313" key="2">
    <source>
        <dbReference type="EMBL" id="ASU80069.1"/>
    </source>
</evidence>
<dbReference type="Gene3D" id="1.10.490.110">
    <property type="entry name" value="Uncharacterized conserved protein DUF2267"/>
    <property type="match status" value="1"/>
</dbReference>
<sequence length="111" mass="11919">MDRPARLGDASSREQGRTLGHASRGGLVAPRCLTCPGFRQSQRWGAAGALHRSPRERRVADREGAVATPETALTHAQAVLGTMAEFVSAGEVDDLRSQLPAGYAPLFRQPR</sequence>
<protein>
    <submittedName>
        <fullName evidence="2">DUF2267 domain-containing protein</fullName>
    </submittedName>
</protein>
<accession>A0A223RWC6</accession>
<evidence type="ECO:0000313" key="3">
    <source>
        <dbReference type="Proteomes" id="UP000215043"/>
    </source>
</evidence>
<dbReference type="OrthoDB" id="952780at2"/>
<gene>
    <name evidence="2" type="ORF">CDG81_19405</name>
</gene>
<dbReference type="Pfam" id="PF10025">
    <property type="entry name" value="DUF2267"/>
    <property type="match status" value="1"/>
</dbReference>
<dbReference type="InterPro" id="IPR018727">
    <property type="entry name" value="DUF2267"/>
</dbReference>
<dbReference type="InterPro" id="IPR038282">
    <property type="entry name" value="DUF2267_sf"/>
</dbReference>
<organism evidence="2 3">
    <name type="scientific">Actinopolyspora erythraea</name>
    <dbReference type="NCBI Taxonomy" id="414996"/>
    <lineage>
        <taxon>Bacteria</taxon>
        <taxon>Bacillati</taxon>
        <taxon>Actinomycetota</taxon>
        <taxon>Actinomycetes</taxon>
        <taxon>Actinopolysporales</taxon>
        <taxon>Actinopolysporaceae</taxon>
        <taxon>Actinopolyspora</taxon>
    </lineage>
</organism>
<feature type="compositionally biased region" description="Basic and acidic residues" evidence="1">
    <location>
        <begin position="1"/>
        <end position="16"/>
    </location>
</feature>
<feature type="region of interest" description="Disordered" evidence="1">
    <location>
        <begin position="46"/>
        <end position="66"/>
    </location>
</feature>
<dbReference type="EMBL" id="CP022752">
    <property type="protein sequence ID" value="ASU80069.1"/>
    <property type="molecule type" value="Genomic_DNA"/>
</dbReference>